<dbReference type="OrthoDB" id="45930at2759"/>
<evidence type="ECO:0000256" key="1">
    <source>
        <dbReference type="SAM" id="MobiDB-lite"/>
    </source>
</evidence>
<feature type="compositionally biased region" description="Low complexity" evidence="1">
    <location>
        <begin position="107"/>
        <end position="123"/>
    </location>
</feature>
<feature type="transmembrane region" description="Helical" evidence="2">
    <location>
        <begin position="20"/>
        <end position="37"/>
    </location>
</feature>
<sequence length="510" mass="54939">MPAMFTSTRSFIKRHRTNLAVGFGIVGAGYLAVQYIGNKLSEARSQLMSDRQAKENINRRFQTNQSDCTYTVLALLPSVTSNILTRYPVETSLAELHQRKAARIARSSATASTAGGTTSSPAPVDNDDTASLASFSSETFNAAPRKSKPQLWDEIKFYSLIRSFTLLYTLSLLTLLTRVQLNLLGRKNYLSSVLKSAERADDPTIFLEGEGEGGEGVDVETNRQYLSFCWWLLHRGWSSLADKVEAATKQVFSSVNPRDTLSLGHFRSLVMEVRKIVECPPVSATEAEQGNFGGEINWLEFLLPPREQEGMVLRESLGEEAPKEVSKELRRLMDETSDLLESPNAKTVLGHMLAVGFEMLVEAKVAGVAFKGKPSAADALKATVAGNATAAAAAATASPVIGPPPRQVENVRRASMASTSSGMGGMGPLFGGITSGEDSDAGYSPRITEVVPDENTAQFAIVLAALQRQAQAIGVGVGNEFLSAIEKGTELEGFSAQVYSSNFEFVTGTV</sequence>
<dbReference type="GO" id="GO:0005778">
    <property type="term" value="C:peroxisomal membrane"/>
    <property type="evidence" value="ECO:0007669"/>
    <property type="project" value="InterPro"/>
</dbReference>
<dbReference type="PANTHER" id="PTHR28080:SF1">
    <property type="entry name" value="PEROXISOMAL BIOGENESIS FACTOR 3"/>
    <property type="match status" value="1"/>
</dbReference>
<protein>
    <submittedName>
        <fullName evidence="3">Similar to Peroxisomal biogenesis factor 3 acc. no. Q92262</fullName>
    </submittedName>
</protein>
<feature type="region of interest" description="Disordered" evidence="1">
    <location>
        <begin position="107"/>
        <end position="128"/>
    </location>
</feature>
<dbReference type="AlphaFoldDB" id="U4LQY7"/>
<keyword evidence="4" id="KW-1185">Reference proteome</keyword>
<proteinExistence type="predicted"/>
<dbReference type="InterPro" id="IPR006966">
    <property type="entry name" value="Peroxin-3"/>
</dbReference>
<dbReference type="STRING" id="1076935.U4LQY7"/>
<evidence type="ECO:0000313" key="4">
    <source>
        <dbReference type="Proteomes" id="UP000018144"/>
    </source>
</evidence>
<evidence type="ECO:0000313" key="3">
    <source>
        <dbReference type="EMBL" id="CCX34601.1"/>
    </source>
</evidence>
<dbReference type="GO" id="GO:0045046">
    <property type="term" value="P:protein import into peroxisome membrane"/>
    <property type="evidence" value="ECO:0007669"/>
    <property type="project" value="TreeGrafter"/>
</dbReference>
<name>U4LQY7_PYROM</name>
<dbReference type="Pfam" id="PF04882">
    <property type="entry name" value="Peroxin-3"/>
    <property type="match status" value="1"/>
</dbReference>
<keyword evidence="2" id="KW-1133">Transmembrane helix</keyword>
<dbReference type="Proteomes" id="UP000018144">
    <property type="component" value="Unassembled WGS sequence"/>
</dbReference>
<accession>U4LQY7</accession>
<dbReference type="GO" id="GO:0030674">
    <property type="term" value="F:protein-macromolecule adaptor activity"/>
    <property type="evidence" value="ECO:0007669"/>
    <property type="project" value="TreeGrafter"/>
</dbReference>
<dbReference type="PANTHER" id="PTHR28080">
    <property type="entry name" value="PEROXISOMAL BIOGENESIS FACTOR 3"/>
    <property type="match status" value="1"/>
</dbReference>
<reference evidence="3 4" key="1">
    <citation type="journal article" date="2013" name="PLoS Genet.">
        <title>The genome and development-dependent transcriptomes of Pyronema confluens: a window into fungal evolution.</title>
        <authorList>
            <person name="Traeger S."/>
            <person name="Altegoer F."/>
            <person name="Freitag M."/>
            <person name="Gabaldon T."/>
            <person name="Kempken F."/>
            <person name="Kumar A."/>
            <person name="Marcet-Houben M."/>
            <person name="Poggeler S."/>
            <person name="Stajich J.E."/>
            <person name="Nowrousian M."/>
        </authorList>
    </citation>
    <scope>NUCLEOTIDE SEQUENCE [LARGE SCALE GENOMIC DNA]</scope>
    <source>
        <strain evidence="4">CBS 100304</strain>
        <tissue evidence="3">Vegetative mycelium</tissue>
    </source>
</reference>
<dbReference type="eggNOG" id="KOG4444">
    <property type="taxonomic scope" value="Eukaryota"/>
</dbReference>
<dbReference type="EMBL" id="HF936572">
    <property type="protein sequence ID" value="CCX34601.1"/>
    <property type="molecule type" value="Genomic_DNA"/>
</dbReference>
<keyword evidence="2" id="KW-0472">Membrane</keyword>
<keyword evidence="2" id="KW-0812">Transmembrane</keyword>
<organism evidence="3 4">
    <name type="scientific">Pyronema omphalodes (strain CBS 100304)</name>
    <name type="common">Pyronema confluens</name>
    <dbReference type="NCBI Taxonomy" id="1076935"/>
    <lineage>
        <taxon>Eukaryota</taxon>
        <taxon>Fungi</taxon>
        <taxon>Dikarya</taxon>
        <taxon>Ascomycota</taxon>
        <taxon>Pezizomycotina</taxon>
        <taxon>Pezizomycetes</taxon>
        <taxon>Pezizales</taxon>
        <taxon>Pyronemataceae</taxon>
        <taxon>Pyronema</taxon>
    </lineage>
</organism>
<dbReference type="OMA" id="HRGWKDL"/>
<gene>
    <name evidence="3" type="ORF">PCON_03994</name>
</gene>
<evidence type="ECO:0000256" key="2">
    <source>
        <dbReference type="SAM" id="Phobius"/>
    </source>
</evidence>